<evidence type="ECO:0000313" key="7">
    <source>
        <dbReference type="Proteomes" id="UP001218218"/>
    </source>
</evidence>
<dbReference type="Gene3D" id="6.10.140.2220">
    <property type="match status" value="1"/>
</dbReference>
<gene>
    <name evidence="6" type="ORF">DFH08DRAFT_900724</name>
</gene>
<keyword evidence="7" id="KW-1185">Reference proteome</keyword>
<evidence type="ECO:0000256" key="2">
    <source>
        <dbReference type="ARBA" id="ARBA00022771"/>
    </source>
</evidence>
<dbReference type="InterPro" id="IPR002893">
    <property type="entry name" value="Znf_MYND"/>
</dbReference>
<evidence type="ECO:0000256" key="3">
    <source>
        <dbReference type="ARBA" id="ARBA00022833"/>
    </source>
</evidence>
<evidence type="ECO:0000313" key="6">
    <source>
        <dbReference type="EMBL" id="KAJ7307830.1"/>
    </source>
</evidence>
<keyword evidence="1" id="KW-0479">Metal-binding</keyword>
<dbReference type="Pfam" id="PF01753">
    <property type="entry name" value="zf-MYND"/>
    <property type="match status" value="1"/>
</dbReference>
<evidence type="ECO:0000256" key="4">
    <source>
        <dbReference type="PROSITE-ProRule" id="PRU00134"/>
    </source>
</evidence>
<accession>A0AAD6Z4Y1</accession>
<feature type="domain" description="MYND-type" evidence="5">
    <location>
        <begin position="1"/>
        <end position="29"/>
    </location>
</feature>
<sequence length="194" mass="21919">MCSQCKHSYYCSKECQSADWGAGQHKAACVAYRTGEHSLTQRRHLTTCDRDFMRALMDHDWRKSKGEIYKQMVECMKAHPDAGCFTVFDYVSGPFTAKVYSLAEESSVLETLRKAGSEWELTVARAARSQGRITIHVMRAYEGKSGRYWVLPLRSTTGEVHERLKRIAADAVAGINVPDFSTLDISAWDVDAMH</sequence>
<protein>
    <recommendedName>
        <fullName evidence="5">MYND-type domain-containing protein</fullName>
    </recommendedName>
</protein>
<dbReference type="PROSITE" id="PS50865">
    <property type="entry name" value="ZF_MYND_2"/>
    <property type="match status" value="1"/>
</dbReference>
<organism evidence="6 7">
    <name type="scientific">Mycena albidolilacea</name>
    <dbReference type="NCBI Taxonomy" id="1033008"/>
    <lineage>
        <taxon>Eukaryota</taxon>
        <taxon>Fungi</taxon>
        <taxon>Dikarya</taxon>
        <taxon>Basidiomycota</taxon>
        <taxon>Agaricomycotina</taxon>
        <taxon>Agaricomycetes</taxon>
        <taxon>Agaricomycetidae</taxon>
        <taxon>Agaricales</taxon>
        <taxon>Marasmiineae</taxon>
        <taxon>Mycenaceae</taxon>
        <taxon>Mycena</taxon>
    </lineage>
</organism>
<evidence type="ECO:0000259" key="5">
    <source>
        <dbReference type="PROSITE" id="PS50865"/>
    </source>
</evidence>
<evidence type="ECO:0000256" key="1">
    <source>
        <dbReference type="ARBA" id="ARBA00022723"/>
    </source>
</evidence>
<keyword evidence="3" id="KW-0862">Zinc</keyword>
<keyword evidence="2 4" id="KW-0863">Zinc-finger</keyword>
<dbReference type="Proteomes" id="UP001218218">
    <property type="component" value="Unassembled WGS sequence"/>
</dbReference>
<dbReference type="GO" id="GO:0008270">
    <property type="term" value="F:zinc ion binding"/>
    <property type="evidence" value="ECO:0007669"/>
    <property type="project" value="UniProtKB-KW"/>
</dbReference>
<name>A0AAD6Z4Y1_9AGAR</name>
<comment type="caution">
    <text evidence="6">The sequence shown here is derived from an EMBL/GenBank/DDBJ whole genome shotgun (WGS) entry which is preliminary data.</text>
</comment>
<dbReference type="EMBL" id="JARIHO010000087">
    <property type="protein sequence ID" value="KAJ7307830.1"/>
    <property type="molecule type" value="Genomic_DNA"/>
</dbReference>
<dbReference type="SUPFAM" id="SSF144232">
    <property type="entry name" value="HIT/MYND zinc finger-like"/>
    <property type="match status" value="1"/>
</dbReference>
<proteinExistence type="predicted"/>
<reference evidence="6" key="1">
    <citation type="submission" date="2023-03" db="EMBL/GenBank/DDBJ databases">
        <title>Massive genome expansion in bonnet fungi (Mycena s.s.) driven by repeated elements and novel gene families across ecological guilds.</title>
        <authorList>
            <consortium name="Lawrence Berkeley National Laboratory"/>
            <person name="Harder C.B."/>
            <person name="Miyauchi S."/>
            <person name="Viragh M."/>
            <person name="Kuo A."/>
            <person name="Thoen E."/>
            <person name="Andreopoulos B."/>
            <person name="Lu D."/>
            <person name="Skrede I."/>
            <person name="Drula E."/>
            <person name="Henrissat B."/>
            <person name="Morin E."/>
            <person name="Kohler A."/>
            <person name="Barry K."/>
            <person name="LaButti K."/>
            <person name="Morin E."/>
            <person name="Salamov A."/>
            <person name="Lipzen A."/>
            <person name="Mereny Z."/>
            <person name="Hegedus B."/>
            <person name="Baldrian P."/>
            <person name="Stursova M."/>
            <person name="Weitz H."/>
            <person name="Taylor A."/>
            <person name="Grigoriev I.V."/>
            <person name="Nagy L.G."/>
            <person name="Martin F."/>
            <person name="Kauserud H."/>
        </authorList>
    </citation>
    <scope>NUCLEOTIDE SEQUENCE</scope>
    <source>
        <strain evidence="6">CBHHK002</strain>
    </source>
</reference>
<dbReference type="AlphaFoldDB" id="A0AAD6Z4Y1"/>